<keyword evidence="1" id="KW-0808">Transferase</keyword>
<protein>
    <submittedName>
        <fullName evidence="1">SAM-dependent methyltransferase</fullName>
    </submittedName>
</protein>
<comment type="caution">
    <text evidence="1">The sequence shown here is derived from an EMBL/GenBank/DDBJ whole genome shotgun (WGS) entry which is preliminary data.</text>
</comment>
<sequence length="241" mass="26967">MPQPQTSAKPTIYLIPVPLSDTGPERVLPSFNKQIITSLQYFIVENLRSARRFLKSVDRNIDIDTLTFTELNVRTSPEQVEQLLNPAAQGHDIGIISEAGCPAVADPGADAVRIAQRKGYAVYPLVGPSSIIMGLMGSGFNGQNFAFCGYLPIEQNARTEKIRQLQTQVLRHNQTQIFIETPYRNNRLIDELCRVLPGNMLLCVASDITGKKQEIITKPLSQWARGNYNYDKTPSIFLLYK</sequence>
<dbReference type="Proteomes" id="UP000305401">
    <property type="component" value="Unassembled WGS sequence"/>
</dbReference>
<organism evidence="1 2">
    <name type="scientific">Muribaculum caecicola</name>
    <dbReference type="NCBI Taxonomy" id="3038144"/>
    <lineage>
        <taxon>Bacteria</taxon>
        <taxon>Pseudomonadati</taxon>
        <taxon>Bacteroidota</taxon>
        <taxon>Bacteroidia</taxon>
        <taxon>Bacteroidales</taxon>
        <taxon>Muribaculaceae</taxon>
        <taxon>Muribaculum</taxon>
    </lineage>
</organism>
<reference evidence="1" key="1">
    <citation type="submission" date="2019-04" db="EMBL/GenBank/DDBJ databases">
        <title>Microbes associate with the intestines of laboratory mice.</title>
        <authorList>
            <person name="Navarre W."/>
            <person name="Wong E."/>
            <person name="Huang K.C."/>
            <person name="Tropini C."/>
            <person name="Ng K."/>
            <person name="Yu B."/>
        </authorList>
    </citation>
    <scope>NUCLEOTIDE SEQUENCE</scope>
    <source>
        <strain evidence="1">NM86_A22</strain>
    </source>
</reference>
<proteinExistence type="predicted"/>
<dbReference type="EMBL" id="SSTG01000067">
    <property type="protein sequence ID" value="THG50760.1"/>
    <property type="molecule type" value="Genomic_DNA"/>
</dbReference>
<evidence type="ECO:0000313" key="2">
    <source>
        <dbReference type="Proteomes" id="UP000305401"/>
    </source>
</evidence>
<keyword evidence="1" id="KW-0489">Methyltransferase</keyword>
<accession>A0AC61S5Q4</accession>
<name>A0AC61S5Q4_9BACT</name>
<evidence type="ECO:0000313" key="1">
    <source>
        <dbReference type="EMBL" id="THG50760.1"/>
    </source>
</evidence>
<keyword evidence="2" id="KW-1185">Reference proteome</keyword>
<gene>
    <name evidence="1" type="ORF">E5990_06375</name>
</gene>